<evidence type="ECO:0000313" key="2">
    <source>
        <dbReference type="EMBL" id="THY11607.1"/>
    </source>
</evidence>
<dbReference type="Pfam" id="PF12937">
    <property type="entry name" value="F-box-like"/>
    <property type="match status" value="1"/>
</dbReference>
<dbReference type="SUPFAM" id="SSF81383">
    <property type="entry name" value="F-box domain"/>
    <property type="match status" value="1"/>
</dbReference>
<dbReference type="AlphaFoldDB" id="A0A4S9K7D8"/>
<dbReference type="InterPro" id="IPR036047">
    <property type="entry name" value="F-box-like_dom_sf"/>
</dbReference>
<dbReference type="InterPro" id="IPR001810">
    <property type="entry name" value="F-box_dom"/>
</dbReference>
<name>A0A4S9K7D8_AURPU</name>
<protein>
    <recommendedName>
        <fullName evidence="1">F-box domain-containing protein</fullName>
    </recommendedName>
</protein>
<evidence type="ECO:0000313" key="3">
    <source>
        <dbReference type="Proteomes" id="UP000306584"/>
    </source>
</evidence>
<proteinExistence type="predicted"/>
<evidence type="ECO:0000259" key="1">
    <source>
        <dbReference type="Pfam" id="PF12937"/>
    </source>
</evidence>
<dbReference type="CDD" id="cd09917">
    <property type="entry name" value="F-box_SF"/>
    <property type="match status" value="1"/>
</dbReference>
<reference evidence="2 3" key="1">
    <citation type="submission" date="2018-10" db="EMBL/GenBank/DDBJ databases">
        <title>Fifty Aureobasidium pullulans genomes reveal a recombining polyextremotolerant generalist.</title>
        <authorList>
            <person name="Gostincar C."/>
            <person name="Turk M."/>
            <person name="Zajc J."/>
            <person name="Gunde-Cimerman N."/>
        </authorList>
    </citation>
    <scope>NUCLEOTIDE SEQUENCE [LARGE SCALE GENOMIC DNA]</scope>
    <source>
        <strain evidence="2 3">EXF-6604</strain>
    </source>
</reference>
<comment type="caution">
    <text evidence="2">The sequence shown here is derived from an EMBL/GenBank/DDBJ whole genome shotgun (WGS) entry which is preliminary data.</text>
</comment>
<dbReference type="EMBL" id="QZBD01000540">
    <property type="protein sequence ID" value="THY11607.1"/>
    <property type="molecule type" value="Genomic_DNA"/>
</dbReference>
<sequence>MSGATLLSLPPEVLTLIFTNPSDLVAIRSVCKKFCKAADRAFALEFFSARDHVASPYSINALVAISAHSFFGPFVKTIRMNAFRALTTIRSPNKTPSKPESVSLKSSKVDHSIKVDQSDKNDHVRTDKRFFAGLVYRRLMVQVFGNIKQHGNSINIEVPDGGVVGNCLNNCGLRRLVDKKPFRHAYSLGSTLSETLFAAALAGYTVNGVGVDIQGLAHYNSMARATELWTVLTDLLHLSKSSTSPLGELLHPNSDDQTLLRHSLSEMGFELRYLDQWQVRYKHPERFLGIRENVCDLSDTDVYHGFFHALLASTWLSNIHIHGLKILGLSLPHHGPGFSIDSLVPHLKTVTGITFGGMGLEDEEDWSDVVELLSTAPNLVFCRLYDLHTESLSAFQQEQRNDRVIKDGVVVTSIPCGHVPDPAIDVRLGDVSAILKDLAAVLAADTASWHAGEEWDMELTRADEIEDYSFLAGLTLEEMLFDITGGAYGLPPLGEERSRTTLSTTCSISRKFAVANEGFAC</sequence>
<gene>
    <name evidence="2" type="ORF">D6D01_08858</name>
</gene>
<feature type="domain" description="F-box" evidence="1">
    <location>
        <begin position="7"/>
        <end position="40"/>
    </location>
</feature>
<accession>A0A4S9K7D8</accession>
<dbReference type="Proteomes" id="UP000306584">
    <property type="component" value="Unassembled WGS sequence"/>
</dbReference>
<organism evidence="2 3">
    <name type="scientific">Aureobasidium pullulans</name>
    <name type="common">Black yeast</name>
    <name type="synonym">Pullularia pullulans</name>
    <dbReference type="NCBI Taxonomy" id="5580"/>
    <lineage>
        <taxon>Eukaryota</taxon>
        <taxon>Fungi</taxon>
        <taxon>Dikarya</taxon>
        <taxon>Ascomycota</taxon>
        <taxon>Pezizomycotina</taxon>
        <taxon>Dothideomycetes</taxon>
        <taxon>Dothideomycetidae</taxon>
        <taxon>Dothideales</taxon>
        <taxon>Saccotheciaceae</taxon>
        <taxon>Aureobasidium</taxon>
    </lineage>
</organism>